<protein>
    <submittedName>
        <fullName evidence="2">Uncharacterized protein</fullName>
    </submittedName>
</protein>
<sequence>MRQGWAKWILVAALAAPLAAADAQQPQAQAQAAPHAWLFGSWTGGIFPATETEGAACAAQPTVIITRDVIMRVSLLEVPYRQRLIETVAGGPDAVEFRLAPAAASVAPLGGRLPPDSAFGCANPNNLRVERRGPNEIVFPDCAEFPSPLKRCTAR</sequence>
<feature type="signal peptide" evidence="1">
    <location>
        <begin position="1"/>
        <end position="23"/>
    </location>
</feature>
<gene>
    <name evidence="2" type="ORF">FHS87_001384</name>
</gene>
<name>A0A840XY00_9PROT</name>
<keyword evidence="1" id="KW-0732">Signal</keyword>
<organism evidence="2 3">
    <name type="scientific">Muricoccus pecuniae</name>
    <dbReference type="NCBI Taxonomy" id="693023"/>
    <lineage>
        <taxon>Bacteria</taxon>
        <taxon>Pseudomonadati</taxon>
        <taxon>Pseudomonadota</taxon>
        <taxon>Alphaproteobacteria</taxon>
        <taxon>Acetobacterales</taxon>
        <taxon>Roseomonadaceae</taxon>
        <taxon>Muricoccus</taxon>
    </lineage>
</organism>
<feature type="chain" id="PRO_5032933707" evidence="1">
    <location>
        <begin position="24"/>
        <end position="155"/>
    </location>
</feature>
<keyword evidence="3" id="KW-1185">Reference proteome</keyword>
<evidence type="ECO:0000313" key="3">
    <source>
        <dbReference type="Proteomes" id="UP000580654"/>
    </source>
</evidence>
<comment type="caution">
    <text evidence="2">The sequence shown here is derived from an EMBL/GenBank/DDBJ whole genome shotgun (WGS) entry which is preliminary data.</text>
</comment>
<evidence type="ECO:0000256" key="1">
    <source>
        <dbReference type="SAM" id="SignalP"/>
    </source>
</evidence>
<accession>A0A840XY00</accession>
<dbReference type="Proteomes" id="UP000580654">
    <property type="component" value="Unassembled WGS sequence"/>
</dbReference>
<reference evidence="2 3" key="1">
    <citation type="submission" date="2020-08" db="EMBL/GenBank/DDBJ databases">
        <title>Genomic Encyclopedia of Type Strains, Phase IV (KMG-IV): sequencing the most valuable type-strain genomes for metagenomic binning, comparative biology and taxonomic classification.</title>
        <authorList>
            <person name="Goeker M."/>
        </authorList>
    </citation>
    <scope>NUCLEOTIDE SEQUENCE [LARGE SCALE GENOMIC DNA]</scope>
    <source>
        <strain evidence="2 3">DSM 25622</strain>
    </source>
</reference>
<dbReference type="AlphaFoldDB" id="A0A840XY00"/>
<dbReference type="EMBL" id="JACIJD010000005">
    <property type="protein sequence ID" value="MBB5693355.1"/>
    <property type="molecule type" value="Genomic_DNA"/>
</dbReference>
<proteinExistence type="predicted"/>
<dbReference type="RefSeq" id="WP_246418116.1">
    <property type="nucleotide sequence ID" value="NZ_JACIJD010000005.1"/>
</dbReference>
<evidence type="ECO:0000313" key="2">
    <source>
        <dbReference type="EMBL" id="MBB5693355.1"/>
    </source>
</evidence>